<dbReference type="OrthoDB" id="5678283at2"/>
<dbReference type="RefSeq" id="WP_012173823.1">
    <property type="nucleotide sequence ID" value="NC_009943.1"/>
</dbReference>
<dbReference type="EMBL" id="CP000859">
    <property type="protein sequence ID" value="ABW66204.1"/>
    <property type="molecule type" value="Genomic_DNA"/>
</dbReference>
<dbReference type="PANTHER" id="PTHR31901:SF9">
    <property type="entry name" value="GH3 DOMAIN-CONTAINING PROTEIN"/>
    <property type="match status" value="1"/>
</dbReference>
<reference evidence="2 3" key="1">
    <citation type="submission" date="2007-10" db="EMBL/GenBank/DDBJ databases">
        <title>Complete sequence of Desulfococcus oleovorans Hxd3.</title>
        <authorList>
            <consortium name="US DOE Joint Genome Institute"/>
            <person name="Copeland A."/>
            <person name="Lucas S."/>
            <person name="Lapidus A."/>
            <person name="Barry K."/>
            <person name="Glavina del Rio T."/>
            <person name="Dalin E."/>
            <person name="Tice H."/>
            <person name="Pitluck S."/>
            <person name="Kiss H."/>
            <person name="Brettin T."/>
            <person name="Bruce D."/>
            <person name="Detter J.C."/>
            <person name="Han C."/>
            <person name="Schmutz J."/>
            <person name="Larimer F."/>
            <person name="Land M."/>
            <person name="Hauser L."/>
            <person name="Kyrpides N."/>
            <person name="Kim E."/>
            <person name="Wawrik B."/>
            <person name="Richardson P."/>
        </authorList>
    </citation>
    <scope>NUCLEOTIDE SEQUENCE [LARGE SCALE GENOMIC DNA]</scope>
    <source>
        <strain evidence="3">DSM 6200 / JCM 39069 / Hxd3</strain>
    </source>
</reference>
<evidence type="ECO:0000313" key="3">
    <source>
        <dbReference type="Proteomes" id="UP000008561"/>
    </source>
</evidence>
<accession>A8ZT40</accession>
<dbReference type="InterPro" id="IPR055377">
    <property type="entry name" value="GH3_M"/>
</dbReference>
<dbReference type="STRING" id="96561.Dole_0394"/>
<dbReference type="HOGENOM" id="CLU_016249_3_1_7"/>
<gene>
    <name evidence="2" type="ordered locus">Dole_0394</name>
</gene>
<proteinExistence type="predicted"/>
<dbReference type="AlphaFoldDB" id="A8ZT40"/>
<evidence type="ECO:0000259" key="1">
    <source>
        <dbReference type="Pfam" id="PF23571"/>
    </source>
</evidence>
<feature type="domain" description="GH3 middle" evidence="1">
    <location>
        <begin position="336"/>
        <end position="402"/>
    </location>
</feature>
<name>A8ZT40_DESOH</name>
<organism evidence="2 3">
    <name type="scientific">Desulfosudis oleivorans (strain DSM 6200 / JCM 39069 / Hxd3)</name>
    <name type="common">Desulfococcus oleovorans</name>
    <dbReference type="NCBI Taxonomy" id="96561"/>
    <lineage>
        <taxon>Bacteria</taxon>
        <taxon>Pseudomonadati</taxon>
        <taxon>Thermodesulfobacteriota</taxon>
        <taxon>Desulfobacteria</taxon>
        <taxon>Desulfobacterales</taxon>
        <taxon>Desulfosudaceae</taxon>
        <taxon>Desulfosudis</taxon>
    </lineage>
</organism>
<sequence>MDMLTNIAHQAAMAVSQKGYRTYTSGLADIRPHQQRILASILRAVRGSASGRYYGLTGEESIERFRAKVPLTEYAHWEKQIERQKKTGEPVLSTSPCERYQPTSGSTSDIKWIPYTRQFLSQVDAFISPMIYRMYRQYPGIRKGVHYWSLSWIPTELRSHISPNINDDLKLLPWWKRMFMSLTMAVPDSVAHAPTSEASMFATACYLCAAENLSLVSVWSPTFLLSMLDLISDHRREMASVLASGAWGEARQSLAYLPCPRSRHGADILANREAELSPKTLSRLWPGLRVISAWDTWTSTPWASKIKELFPFAVLEGKGLLATEGIVSMPFDGQYPLTYQCHFYEFVDWHSGDILNAWELKKGQVVQPVLTTGAGLLRYLLHDRLEVTGFLQSCPCFLFLGRSDGVDLVGEKMSPEAAGRVLNRISDTYSSVRPVSLLAVPSSHSGATDGYVLLCEGDETAPAGDIAERAEKELRGIYHYNLARDLGQLAHLKCVVSPAATAIYQSRAAARGMVAGNLKIEPVVLWNCALPGPLCNAFAGPVDARVN</sequence>
<dbReference type="Proteomes" id="UP000008561">
    <property type="component" value="Chromosome"/>
</dbReference>
<dbReference type="InterPro" id="IPR004993">
    <property type="entry name" value="GH3"/>
</dbReference>
<dbReference type="GO" id="GO:0005737">
    <property type="term" value="C:cytoplasm"/>
    <property type="evidence" value="ECO:0007669"/>
    <property type="project" value="TreeGrafter"/>
</dbReference>
<dbReference type="KEGG" id="dol:Dole_0394"/>
<dbReference type="eggNOG" id="COG0318">
    <property type="taxonomic scope" value="Bacteria"/>
</dbReference>
<dbReference type="PANTHER" id="PTHR31901">
    <property type="entry name" value="GH3 DOMAIN-CONTAINING PROTEIN"/>
    <property type="match status" value="1"/>
</dbReference>
<protein>
    <submittedName>
        <fullName evidence="2">GH3 auxin-responsive promoter</fullName>
    </submittedName>
</protein>
<dbReference type="Pfam" id="PF03321">
    <property type="entry name" value="GH3"/>
    <property type="match status" value="1"/>
</dbReference>
<evidence type="ECO:0000313" key="2">
    <source>
        <dbReference type="EMBL" id="ABW66204.1"/>
    </source>
</evidence>
<dbReference type="GO" id="GO:0016881">
    <property type="term" value="F:acid-amino acid ligase activity"/>
    <property type="evidence" value="ECO:0007669"/>
    <property type="project" value="TreeGrafter"/>
</dbReference>
<dbReference type="Pfam" id="PF23571">
    <property type="entry name" value="GH3_M"/>
    <property type="match status" value="1"/>
</dbReference>
<keyword evidence="3" id="KW-1185">Reference proteome</keyword>